<evidence type="ECO:0000256" key="6">
    <source>
        <dbReference type="HAMAP-Rule" id="MF_01369"/>
    </source>
</evidence>
<name>A0A0K6IUZ6_9PROT</name>
<organism evidence="7 8">
    <name type="scientific">Tepidiphilus thermophilus</name>
    <dbReference type="NCBI Taxonomy" id="876478"/>
    <lineage>
        <taxon>Bacteria</taxon>
        <taxon>Pseudomonadati</taxon>
        <taxon>Pseudomonadota</taxon>
        <taxon>Hydrogenophilia</taxon>
        <taxon>Hydrogenophilales</taxon>
        <taxon>Hydrogenophilaceae</taxon>
        <taxon>Tepidiphilus</taxon>
    </lineage>
</organism>
<keyword evidence="2 6" id="KW-0699">rRNA-binding</keyword>
<evidence type="ECO:0000256" key="2">
    <source>
        <dbReference type="ARBA" id="ARBA00022730"/>
    </source>
</evidence>
<dbReference type="GO" id="GO:0019843">
    <property type="term" value="F:rRNA binding"/>
    <property type="evidence" value="ECO:0007669"/>
    <property type="project" value="UniProtKB-UniRule"/>
</dbReference>
<dbReference type="GO" id="GO:0005840">
    <property type="term" value="C:ribosome"/>
    <property type="evidence" value="ECO:0007669"/>
    <property type="project" value="UniProtKB-KW"/>
</dbReference>
<dbReference type="Proteomes" id="UP000182108">
    <property type="component" value="Unassembled WGS sequence"/>
</dbReference>
<comment type="subunit">
    <text evidence="6">Part of the 50S ribosomal subunit. Contacts protein L29, and trigger factor when it is bound to the ribosome.</text>
</comment>
<dbReference type="InterPro" id="IPR012677">
    <property type="entry name" value="Nucleotide-bd_a/b_plait_sf"/>
</dbReference>
<protein>
    <recommendedName>
        <fullName evidence="6">Large ribosomal subunit protein uL23</fullName>
    </recommendedName>
</protein>
<dbReference type="EMBL" id="CYHH01000005">
    <property type="protein sequence ID" value="CUB07132.1"/>
    <property type="molecule type" value="Genomic_DNA"/>
</dbReference>
<evidence type="ECO:0000313" key="8">
    <source>
        <dbReference type="Proteomes" id="UP000182108"/>
    </source>
</evidence>
<gene>
    <name evidence="6" type="primary">rplW</name>
    <name evidence="7" type="ORF">Ga0061068_10534</name>
</gene>
<reference evidence="8" key="1">
    <citation type="submission" date="2015-08" db="EMBL/GenBank/DDBJ databases">
        <authorList>
            <person name="Babu N.S."/>
            <person name="Beckwith C.J."/>
            <person name="Beseler K.G."/>
            <person name="Brison A."/>
            <person name="Carone J.V."/>
            <person name="Caskin T.P."/>
            <person name="Diamond M."/>
            <person name="Durham M.E."/>
            <person name="Foxe J.M."/>
            <person name="Go M."/>
            <person name="Henderson B.A."/>
            <person name="Jones I.B."/>
            <person name="McGettigan J.A."/>
            <person name="Micheletti S.J."/>
            <person name="Nasrallah M.E."/>
            <person name="Ortiz D."/>
            <person name="Piller C.R."/>
            <person name="Privatt S.R."/>
            <person name="Schneider S.L."/>
            <person name="Sharp S."/>
            <person name="Smith T.C."/>
            <person name="Stanton J.D."/>
            <person name="Ullery H.E."/>
            <person name="Wilson R.J."/>
            <person name="Serrano M.G."/>
            <person name="Buck G."/>
            <person name="Lee V."/>
            <person name="Wang Y."/>
            <person name="Carvalho R."/>
            <person name="Voegtly L."/>
            <person name="Shi R."/>
            <person name="Duckworth R."/>
            <person name="Johnson A."/>
            <person name="Loviza R."/>
            <person name="Walstead R."/>
            <person name="Shah Z."/>
            <person name="Kiflezghi M."/>
            <person name="Wade K."/>
            <person name="Ball S.L."/>
            <person name="Bradley K.W."/>
            <person name="Asai D.J."/>
            <person name="Bowman C.A."/>
            <person name="Russell D.A."/>
            <person name="Pope W.H."/>
            <person name="Jacobs-Sera D."/>
            <person name="Hendrix R.W."/>
            <person name="Hatfull G.F."/>
        </authorList>
    </citation>
    <scope>NUCLEOTIDE SEQUENCE [LARGE SCALE GENOMIC DNA]</scope>
    <source>
        <strain evidence="8">JCM 19170</strain>
    </source>
</reference>
<dbReference type="InterPro" id="IPR012678">
    <property type="entry name" value="Ribosomal_uL23/eL15/eS24_sf"/>
</dbReference>
<evidence type="ECO:0000256" key="3">
    <source>
        <dbReference type="ARBA" id="ARBA00022884"/>
    </source>
</evidence>
<evidence type="ECO:0000256" key="4">
    <source>
        <dbReference type="ARBA" id="ARBA00022980"/>
    </source>
</evidence>
<dbReference type="FunFam" id="3.30.70.330:FF:000001">
    <property type="entry name" value="50S ribosomal protein L23"/>
    <property type="match status" value="1"/>
</dbReference>
<dbReference type="OrthoDB" id="9793353at2"/>
<dbReference type="Gene3D" id="3.30.70.330">
    <property type="match status" value="1"/>
</dbReference>
<evidence type="ECO:0000256" key="5">
    <source>
        <dbReference type="ARBA" id="ARBA00023274"/>
    </source>
</evidence>
<dbReference type="NCBIfam" id="NF004359">
    <property type="entry name" value="PRK05738.1-3"/>
    <property type="match status" value="1"/>
</dbReference>
<keyword evidence="5 6" id="KW-0687">Ribonucleoprotein</keyword>
<dbReference type="RefSeq" id="WP_037990027.1">
    <property type="nucleotide sequence ID" value="NZ_CYHH01000005.1"/>
</dbReference>
<dbReference type="GO" id="GO:1990904">
    <property type="term" value="C:ribonucleoprotein complex"/>
    <property type="evidence" value="ECO:0007669"/>
    <property type="project" value="UniProtKB-KW"/>
</dbReference>
<dbReference type="GO" id="GO:0003735">
    <property type="term" value="F:structural constituent of ribosome"/>
    <property type="evidence" value="ECO:0007669"/>
    <property type="project" value="InterPro"/>
</dbReference>
<comment type="similarity">
    <text evidence="1 6">Belongs to the universal ribosomal protein uL23 family.</text>
</comment>
<proteinExistence type="inferred from homology"/>
<dbReference type="NCBIfam" id="NF004363">
    <property type="entry name" value="PRK05738.2-4"/>
    <property type="match status" value="1"/>
</dbReference>
<keyword evidence="4 6" id="KW-0689">Ribosomal protein</keyword>
<dbReference type="NCBIfam" id="NF004366">
    <property type="entry name" value="PRK05738.3-2"/>
    <property type="match status" value="1"/>
</dbReference>
<keyword evidence="8" id="KW-1185">Reference proteome</keyword>
<dbReference type="AlphaFoldDB" id="A0A0K6IUZ6"/>
<accession>A0A0K6IUZ6</accession>
<dbReference type="InterPro" id="IPR013025">
    <property type="entry name" value="Ribosomal_uL23-like"/>
</dbReference>
<dbReference type="GO" id="GO:0006412">
    <property type="term" value="P:translation"/>
    <property type="evidence" value="ECO:0007669"/>
    <property type="project" value="UniProtKB-UniRule"/>
</dbReference>
<evidence type="ECO:0000313" key="7">
    <source>
        <dbReference type="EMBL" id="CUB07132.1"/>
    </source>
</evidence>
<comment type="function">
    <text evidence="6">One of the early assembly proteins it binds 23S rRNA. One of the proteins that surrounds the polypeptide exit tunnel on the outside of the ribosome. Forms the main docking site for trigger factor binding to the ribosome.</text>
</comment>
<dbReference type="PANTHER" id="PTHR11620">
    <property type="entry name" value="60S RIBOSOMAL PROTEIN L23A"/>
    <property type="match status" value="1"/>
</dbReference>
<dbReference type="HAMAP" id="MF_01369_B">
    <property type="entry name" value="Ribosomal_uL23_B"/>
    <property type="match status" value="1"/>
</dbReference>
<evidence type="ECO:0000256" key="1">
    <source>
        <dbReference type="ARBA" id="ARBA00006700"/>
    </source>
</evidence>
<dbReference type="Pfam" id="PF00276">
    <property type="entry name" value="Ribosomal_L23"/>
    <property type="match status" value="1"/>
</dbReference>
<dbReference type="SUPFAM" id="SSF54189">
    <property type="entry name" value="Ribosomal proteins S24e, L23 and L15e"/>
    <property type="match status" value="1"/>
</dbReference>
<keyword evidence="3 6" id="KW-0694">RNA-binding</keyword>
<sequence length="100" mass="11207">MTISEERLYQVLLGPQISEKATMLGERLNQVVFRVASDATKPEIKAAVEKLFEVEVQGVRVLNVKGKEKRMGRITGRRSGWKKAFVSLKPGQELSFMAGE</sequence>